<reference evidence="10" key="1">
    <citation type="submission" date="2023-06" db="EMBL/GenBank/DDBJ databases">
        <title>Genome-scale phylogeny and comparative genomics of the fungal order Sordariales.</title>
        <authorList>
            <consortium name="Lawrence Berkeley National Laboratory"/>
            <person name="Hensen N."/>
            <person name="Bonometti L."/>
            <person name="Westerberg I."/>
            <person name="Brannstrom I.O."/>
            <person name="Guillou S."/>
            <person name="Cros-Aarteil S."/>
            <person name="Calhoun S."/>
            <person name="Haridas S."/>
            <person name="Kuo A."/>
            <person name="Mondo S."/>
            <person name="Pangilinan J."/>
            <person name="Riley R."/>
            <person name="LaButti K."/>
            <person name="Andreopoulos B."/>
            <person name="Lipzen A."/>
            <person name="Chen C."/>
            <person name="Yanf M."/>
            <person name="Daum C."/>
            <person name="Ng V."/>
            <person name="Clum A."/>
            <person name="Steindorff A."/>
            <person name="Ohm R."/>
            <person name="Martin F."/>
            <person name="Silar P."/>
            <person name="Natvig D."/>
            <person name="Lalanne C."/>
            <person name="Gautier V."/>
            <person name="Ament-velasquez S.L."/>
            <person name="Kruys A."/>
            <person name="Hutchinson M.I."/>
            <person name="Powell A.J."/>
            <person name="Barry K."/>
            <person name="Miller A.N."/>
            <person name="Grigoriev I.V."/>
            <person name="Debuchy R."/>
            <person name="Gladieux P."/>
            <person name="Thoren M.H."/>
            <person name="Johannesson H."/>
        </authorList>
    </citation>
    <scope>NUCLEOTIDE SEQUENCE</scope>
    <source>
        <strain evidence="10">SMH3391-2</strain>
    </source>
</reference>
<dbReference type="GO" id="GO:0043386">
    <property type="term" value="P:mycotoxin biosynthetic process"/>
    <property type="evidence" value="ECO:0007669"/>
    <property type="project" value="InterPro"/>
</dbReference>
<dbReference type="PANTHER" id="PTHR33365:SF4">
    <property type="entry name" value="CYCLOCHLOROTINE BIOSYNTHESIS PROTEIN O"/>
    <property type="match status" value="1"/>
</dbReference>
<keyword evidence="6 9" id="KW-0472">Membrane</keyword>
<sequence length="283" mass="32028">MADHREAQYLRLRNLGGSDTVTMLDDIEPPEPEYLTPARRGKGVSHRFRRLFSKKVVIFVSLLFNIAAFWALLASSHPHDRILTYFLTIHIFDSLAPALSAVENERVVFSSAFGIERSPFQGEPSPANDELWADLYDFGITRVSAAEARPMDNKTLPVPDERGGYLVQLAVFHQLHCLNLIRKGIYGDVDFSNIDDLMGIEHLDHCIDMLRQSIMCNSDVTPITFARTSLDSSMKVVAEVVHTCRSFSKIQQWAWNRRVVENIDKNKVVTGDPLGWGSYVYSP</sequence>
<evidence type="ECO:0000256" key="5">
    <source>
        <dbReference type="ARBA" id="ARBA00023026"/>
    </source>
</evidence>
<dbReference type="AlphaFoldDB" id="A0AA39XQA4"/>
<evidence type="ECO:0000256" key="9">
    <source>
        <dbReference type="SAM" id="Phobius"/>
    </source>
</evidence>
<dbReference type="Pfam" id="PF11807">
    <property type="entry name" value="UstYa"/>
    <property type="match status" value="1"/>
</dbReference>
<keyword evidence="3 9" id="KW-0812">Transmembrane</keyword>
<accession>A0AA39XQA4</accession>
<dbReference type="InterPro" id="IPR021765">
    <property type="entry name" value="UstYa-like"/>
</dbReference>
<evidence type="ECO:0000256" key="2">
    <source>
        <dbReference type="ARBA" id="ARBA00004685"/>
    </source>
</evidence>
<dbReference type="PANTHER" id="PTHR33365">
    <property type="entry name" value="YALI0B05434P"/>
    <property type="match status" value="1"/>
</dbReference>
<dbReference type="Proteomes" id="UP001174934">
    <property type="component" value="Unassembled WGS sequence"/>
</dbReference>
<evidence type="ECO:0000313" key="10">
    <source>
        <dbReference type="EMBL" id="KAK0637155.1"/>
    </source>
</evidence>
<protein>
    <recommendedName>
        <fullName evidence="12">Tat pathway signal sequence</fullName>
    </recommendedName>
</protein>
<evidence type="ECO:0000256" key="4">
    <source>
        <dbReference type="ARBA" id="ARBA00022989"/>
    </source>
</evidence>
<gene>
    <name evidence="10" type="ORF">B0T17DRAFT_520774</name>
</gene>
<evidence type="ECO:0000256" key="8">
    <source>
        <dbReference type="ARBA" id="ARBA00035112"/>
    </source>
</evidence>
<keyword evidence="7" id="KW-0325">Glycoprotein</keyword>
<feature type="transmembrane region" description="Helical" evidence="9">
    <location>
        <begin position="56"/>
        <end position="76"/>
    </location>
</feature>
<evidence type="ECO:0000256" key="1">
    <source>
        <dbReference type="ARBA" id="ARBA00004167"/>
    </source>
</evidence>
<dbReference type="EMBL" id="JAULSR010000001">
    <property type="protein sequence ID" value="KAK0637155.1"/>
    <property type="molecule type" value="Genomic_DNA"/>
</dbReference>
<evidence type="ECO:0000256" key="7">
    <source>
        <dbReference type="ARBA" id="ARBA00023180"/>
    </source>
</evidence>
<keyword evidence="5" id="KW-0843">Virulence</keyword>
<evidence type="ECO:0000256" key="3">
    <source>
        <dbReference type="ARBA" id="ARBA00022692"/>
    </source>
</evidence>
<organism evidence="10 11">
    <name type="scientific">Bombardia bombarda</name>
    <dbReference type="NCBI Taxonomy" id="252184"/>
    <lineage>
        <taxon>Eukaryota</taxon>
        <taxon>Fungi</taxon>
        <taxon>Dikarya</taxon>
        <taxon>Ascomycota</taxon>
        <taxon>Pezizomycotina</taxon>
        <taxon>Sordariomycetes</taxon>
        <taxon>Sordariomycetidae</taxon>
        <taxon>Sordariales</taxon>
        <taxon>Lasiosphaeriaceae</taxon>
        <taxon>Bombardia</taxon>
    </lineage>
</organism>
<comment type="caution">
    <text evidence="10">The sequence shown here is derived from an EMBL/GenBank/DDBJ whole genome shotgun (WGS) entry which is preliminary data.</text>
</comment>
<dbReference type="GO" id="GO:0016020">
    <property type="term" value="C:membrane"/>
    <property type="evidence" value="ECO:0007669"/>
    <property type="project" value="UniProtKB-SubCell"/>
</dbReference>
<comment type="pathway">
    <text evidence="2">Mycotoxin biosynthesis.</text>
</comment>
<evidence type="ECO:0000256" key="6">
    <source>
        <dbReference type="ARBA" id="ARBA00023136"/>
    </source>
</evidence>
<keyword evidence="11" id="KW-1185">Reference proteome</keyword>
<evidence type="ECO:0008006" key="12">
    <source>
        <dbReference type="Google" id="ProtNLM"/>
    </source>
</evidence>
<evidence type="ECO:0000313" key="11">
    <source>
        <dbReference type="Proteomes" id="UP001174934"/>
    </source>
</evidence>
<comment type="similarity">
    <text evidence="8">Belongs to the ustYa family.</text>
</comment>
<name>A0AA39XQA4_9PEZI</name>
<proteinExistence type="inferred from homology"/>
<keyword evidence="4 9" id="KW-1133">Transmembrane helix</keyword>
<comment type="subcellular location">
    <subcellularLocation>
        <location evidence="1">Membrane</location>
        <topology evidence="1">Single-pass membrane protein</topology>
    </subcellularLocation>
</comment>